<dbReference type="eggNOG" id="arCOG02272">
    <property type="taxonomic scope" value="Archaea"/>
</dbReference>
<dbReference type="Proteomes" id="UP000003980">
    <property type="component" value="Unassembled WGS sequence"/>
</dbReference>
<dbReference type="Pfam" id="PF04967">
    <property type="entry name" value="HTH_10"/>
    <property type="match status" value="1"/>
</dbReference>
<sequence>MAGKKDFNPFLVLKVEGVHNDCWTTKIDFPTQIIHYRDMGPYVKMSVIVPKKDLKKFVSALREYYRLFSIQTVQEYSRDRVLLSVIKNYRQSSLFKAIDGVGGIFFSSKSEGGVENWEFAVPTNRKEDVLEVMGETLDIRNVRERNFVVPNMLELSRNEMRVLKAAMELGYFDFPRRTNSSELSKFLGIDRTTLIYHLRSIQKKLGMYILNAMGEE</sequence>
<proteinExistence type="predicted"/>
<keyword evidence="3" id="KW-1185">Reference proteome</keyword>
<dbReference type="EMBL" id="JH597761">
    <property type="protein sequence ID" value="EHP70259.1"/>
    <property type="molecule type" value="Genomic_DNA"/>
</dbReference>
<dbReference type="InterPro" id="IPR007050">
    <property type="entry name" value="HTH_bacterioopsin"/>
</dbReference>
<feature type="domain" description="HTH bat-type" evidence="1">
    <location>
        <begin position="155"/>
        <end position="205"/>
    </location>
</feature>
<protein>
    <submittedName>
        <fullName evidence="2">Putative DNA binding protein</fullName>
    </submittedName>
</protein>
<evidence type="ECO:0000259" key="1">
    <source>
        <dbReference type="Pfam" id="PF04967"/>
    </source>
</evidence>
<accession>H2C1Y8</accession>
<dbReference type="OrthoDB" id="34002at2157"/>
<dbReference type="PANTHER" id="PTHR34236:SF1">
    <property type="entry name" value="DIMETHYL SULFOXIDE REDUCTASE TRANSCRIPTIONAL ACTIVATOR"/>
    <property type="match status" value="1"/>
</dbReference>
<name>H2C1Y8_9CREN</name>
<reference evidence="2 3" key="1">
    <citation type="submission" date="2012-01" db="EMBL/GenBank/DDBJ databases">
        <title>Improved High-Quality Draft sequence of Metallosphaera yellowstonensis MK1.</title>
        <authorList>
            <consortium name="US DOE Joint Genome Institute"/>
            <person name="Lucas S."/>
            <person name="Han J."/>
            <person name="Cheng J.-F."/>
            <person name="Goodwin L."/>
            <person name="Pitluck S."/>
            <person name="Peters L."/>
            <person name="Teshima H."/>
            <person name="Detter J.C."/>
            <person name="Han C."/>
            <person name="Tapia R."/>
            <person name="Land M."/>
            <person name="Hauser L."/>
            <person name="Kyrpides N."/>
            <person name="Kozubal M."/>
            <person name="Macur R.E."/>
            <person name="Jay Z."/>
            <person name="Inskeep W."/>
            <person name="Woyke T."/>
        </authorList>
    </citation>
    <scope>NUCLEOTIDE SEQUENCE [LARGE SCALE GENOMIC DNA]</scope>
    <source>
        <strain evidence="2 3">MK1</strain>
    </source>
</reference>
<dbReference type="RefSeq" id="WP_009070838.1">
    <property type="nucleotide sequence ID" value="NZ_JH597761.1"/>
</dbReference>
<organism evidence="2 3">
    <name type="scientific">Metallosphaera yellowstonensis MK1</name>
    <dbReference type="NCBI Taxonomy" id="671065"/>
    <lineage>
        <taxon>Archaea</taxon>
        <taxon>Thermoproteota</taxon>
        <taxon>Thermoprotei</taxon>
        <taxon>Sulfolobales</taxon>
        <taxon>Sulfolobaceae</taxon>
        <taxon>Metallosphaera</taxon>
    </lineage>
</organism>
<dbReference type="PANTHER" id="PTHR34236">
    <property type="entry name" value="DIMETHYL SULFOXIDE REDUCTASE TRANSCRIPTIONAL ACTIVATOR"/>
    <property type="match status" value="1"/>
</dbReference>
<gene>
    <name evidence="2" type="ORF">MetMK1DRAFT_00007610</name>
</gene>
<evidence type="ECO:0000313" key="2">
    <source>
        <dbReference type="EMBL" id="EHP70259.1"/>
    </source>
</evidence>
<dbReference type="HOGENOM" id="CLU_104910_1_0_2"/>
<evidence type="ECO:0000313" key="3">
    <source>
        <dbReference type="Proteomes" id="UP000003980"/>
    </source>
</evidence>
<dbReference type="AlphaFoldDB" id="H2C1Y8"/>
<dbReference type="STRING" id="671065.MetMK1DRAFT_00007610"/>